<feature type="signal peptide" evidence="4">
    <location>
        <begin position="1"/>
        <end position="21"/>
    </location>
</feature>
<keyword evidence="7" id="KW-1185">Reference proteome</keyword>
<dbReference type="Pfam" id="PF22113">
    <property type="entry name" value="Mtrc-MtrF_II-IV_dom"/>
    <property type="match status" value="2"/>
</dbReference>
<proteinExistence type="predicted"/>
<dbReference type="InterPro" id="IPR054337">
    <property type="entry name" value="Mtrc-MtrF-like_dom_II/IV"/>
</dbReference>
<keyword evidence="3" id="KW-0349">Heme</keyword>
<reference evidence="6 7" key="1">
    <citation type="submission" date="2021-06" db="EMBL/GenBank/DDBJ databases">
        <title>Gemonas diversity in paddy soil.</title>
        <authorList>
            <person name="Liu G."/>
        </authorList>
    </citation>
    <scope>NUCLEOTIDE SEQUENCE [LARGE SCALE GENOMIC DNA]</scope>
    <source>
        <strain evidence="6 7">RG29</strain>
    </source>
</reference>
<evidence type="ECO:0000313" key="6">
    <source>
        <dbReference type="EMBL" id="QWV98276.1"/>
    </source>
</evidence>
<evidence type="ECO:0000256" key="1">
    <source>
        <dbReference type="ARBA" id="ARBA00022723"/>
    </source>
</evidence>
<feature type="chain" id="PRO_5047427827" evidence="4">
    <location>
        <begin position="22"/>
        <end position="1042"/>
    </location>
</feature>
<accession>A0ABX8JMF0</accession>
<sequence length="1042" mass="107952">MIGRNLRYLVALLVCVLLPMAGCSGGGSSTKRTEKGTEVTVSGKVDIAKAAAKAVFLSSTSAGAVNNVFVYNALDGAQLGTAAIGTDGSFSNLTFTLPATKTILVFKAVVAQGTYRTVVPIDLSNPPAAGAITGSNPISIVISQDSTNRTVLLSQLLGLTGVLGDANQTLASVSKTYTDAATLWVNNGGQQLAYSSNGLALSGKLSSAALLPAQDANTLGAEDLNNTTLDGSISSVSIPGNKPIVSFTVTNKDTGKGIRGLKAFNLVIAQLQPGTSGSPDQWLSYMVTATSRPTTDSGYTVIDNGDGSYTVIFGKDIKAGTGGMVTYDANLTHRLMVGVRSTPSIAQLNDGSTLSNFYNEKYFVSTFVPATPDVAPTVMKDMVTTAACNECHGKIGVTTPHGGRGDARYCLMCHTSQRAIGRTNVASTSGAFPAITTDASGAITSAPTYIADGEVSGEFVTLIHKIHMGNKLTKTNYNYAGVLFNEVVYPKDVRNCRQCHKGDNADQLALAPQANNWKTKPSRKACGACHDGVNFATGAGHAAGAQASDANCVGCHADADLLHQTEIATPNNPNTPAGLTNFYYEVASATVDGSNNLSIKFRIQKNTGSLTAAKTNVVFDGNSTNPLVGYTGGPSFLLAYFKDTPNQPAALYSGDYNNLGVKAAQPKSVTIASLVGGTTGTLGTPDSSGYYTAVVNAASAFPAGSTMRAVGLQGYFTQSAGTGGIATATARHALSSVKTVTGDTPRRVVIDPAKCANCHEWFEGHGGNRVIGKDTVGEAICALCHVPNLSTSGRGAQQSLIQFIVANPVGTSLGAVTNFLTNTAFTGTISQEAKDAMTELVATLGSDPTQYPEASNNFKDMIHGVHAGNNSLVVGIPLAFVRDRGTSGDFDFNFEEIAFPGVLKDCRACHKDTLTSSGAVDASKATYTSIGAKVQPSTWQTTTGVALTLQTAVATGNNVTQVDADRKSVPNLQDKVNSPFTATCRACHSRPNALAHFATMGGQVNVDRSAVNPAGEACITCHGTTGPNAIWNVHRFSVVGDD</sequence>
<keyword evidence="2 3" id="KW-0408">Iron</keyword>
<dbReference type="InterPro" id="IPR020014">
    <property type="entry name" value="Decahaem_cyt-c_OmcA/MtrC"/>
</dbReference>
<dbReference type="InterPro" id="IPR009056">
    <property type="entry name" value="Cyt_c-like_dom"/>
</dbReference>
<keyword evidence="4" id="KW-0732">Signal</keyword>
<evidence type="ECO:0000313" key="7">
    <source>
        <dbReference type="Proteomes" id="UP000683493"/>
    </source>
</evidence>
<evidence type="ECO:0000256" key="4">
    <source>
        <dbReference type="SAM" id="SignalP"/>
    </source>
</evidence>
<dbReference type="PROSITE" id="PS51007">
    <property type="entry name" value="CYTC"/>
    <property type="match status" value="1"/>
</dbReference>
<feature type="domain" description="Cytochrome c" evidence="5">
    <location>
        <begin position="737"/>
        <end position="845"/>
    </location>
</feature>
<keyword evidence="1 3" id="KW-0479">Metal-binding</keyword>
<evidence type="ECO:0000256" key="2">
    <source>
        <dbReference type="ARBA" id="ARBA00023004"/>
    </source>
</evidence>
<protein>
    <submittedName>
        <fullName evidence="6">OmcA/MtrC family decaheme c-type cytochrome</fullName>
    </submittedName>
</protein>
<dbReference type="NCBIfam" id="TIGR03507">
    <property type="entry name" value="decahem_SO1788"/>
    <property type="match status" value="1"/>
</dbReference>
<dbReference type="EMBL" id="CP076724">
    <property type="protein sequence ID" value="QWV98276.1"/>
    <property type="molecule type" value="Genomic_DNA"/>
</dbReference>
<gene>
    <name evidence="6" type="ORF">KP005_03030</name>
</gene>
<dbReference type="Proteomes" id="UP000683493">
    <property type="component" value="Chromosome"/>
</dbReference>
<organism evidence="6 7">
    <name type="scientific">Geomonas diazotrophica</name>
    <dbReference type="NCBI Taxonomy" id="2843197"/>
    <lineage>
        <taxon>Bacteria</taxon>
        <taxon>Pseudomonadati</taxon>
        <taxon>Thermodesulfobacteriota</taxon>
        <taxon>Desulfuromonadia</taxon>
        <taxon>Geobacterales</taxon>
        <taxon>Geobacteraceae</taxon>
        <taxon>Geomonas</taxon>
    </lineage>
</organism>
<name>A0ABX8JMF0_9BACT</name>
<evidence type="ECO:0000259" key="5">
    <source>
        <dbReference type="PROSITE" id="PS51007"/>
    </source>
</evidence>
<evidence type="ECO:0000256" key="3">
    <source>
        <dbReference type="PROSITE-ProRule" id="PRU00433"/>
    </source>
</evidence>